<feature type="repeat" description="TPR" evidence="3">
    <location>
        <begin position="96"/>
        <end position="129"/>
    </location>
</feature>
<proteinExistence type="predicted"/>
<evidence type="ECO:0000313" key="6">
    <source>
        <dbReference type="Proteomes" id="UP000030652"/>
    </source>
</evidence>
<keyword evidence="4" id="KW-0732">Signal</keyword>
<dbReference type="PROSITE" id="PS50005">
    <property type="entry name" value="TPR"/>
    <property type="match status" value="4"/>
</dbReference>
<evidence type="ECO:0000313" key="5">
    <source>
        <dbReference type="EMBL" id="KHE91970.1"/>
    </source>
</evidence>
<evidence type="ECO:0000256" key="2">
    <source>
        <dbReference type="ARBA" id="ARBA00022803"/>
    </source>
</evidence>
<comment type="caution">
    <text evidence="5">The sequence shown here is derived from an EMBL/GenBank/DDBJ whole genome shotgun (WGS) entry which is preliminary data.</text>
</comment>
<feature type="chain" id="PRO_5002056703" evidence="4">
    <location>
        <begin position="26"/>
        <end position="244"/>
    </location>
</feature>
<gene>
    <name evidence="5" type="ORF">SCABRO_02282</name>
</gene>
<dbReference type="SMART" id="SM00028">
    <property type="entry name" value="TPR"/>
    <property type="match status" value="5"/>
</dbReference>
<dbReference type="InterPro" id="IPR051685">
    <property type="entry name" value="Ycf3/AcsC/BcsC/TPR_MFPF"/>
</dbReference>
<dbReference type="PANTHER" id="PTHR44943">
    <property type="entry name" value="CELLULOSE SYNTHASE OPERON PROTEIN C"/>
    <property type="match status" value="1"/>
</dbReference>
<feature type="repeat" description="TPR" evidence="3">
    <location>
        <begin position="62"/>
        <end position="95"/>
    </location>
</feature>
<feature type="repeat" description="TPR" evidence="3">
    <location>
        <begin position="164"/>
        <end position="197"/>
    </location>
</feature>
<keyword evidence="1" id="KW-0677">Repeat</keyword>
<feature type="signal peptide" evidence="4">
    <location>
        <begin position="1"/>
        <end position="25"/>
    </location>
</feature>
<protein>
    <submittedName>
        <fullName evidence="5">Uncharacterized protein</fullName>
    </submittedName>
</protein>
<evidence type="ECO:0000256" key="1">
    <source>
        <dbReference type="ARBA" id="ARBA00022737"/>
    </source>
</evidence>
<sequence length="244" mass="27070">MKNICKLTSYNPIICLLLAAFLIYGCGKDETPEVVVVPTEVKVEEKVEVKSVAKLPNLGTDAEDYYNFGIDAIKEGNFTLAVQAWEKAVKINPKLVKVYNYLGRAYYTQGMIDSAIVAYKKAAELDPANPQSYINLGIAYRYDEEYEAAINELNKAIELNPLSALAYDEIGMALIKLEKNDDAIAAFENAIAIDAEFPQPHNNLGVIYLMQGKPKDADNHFKKFEELLKAKDAKQAKIMGGAPH</sequence>
<dbReference type="InterPro" id="IPR011990">
    <property type="entry name" value="TPR-like_helical_dom_sf"/>
</dbReference>
<organism evidence="5 6">
    <name type="scientific">Candidatus Scalindua brodae</name>
    <dbReference type="NCBI Taxonomy" id="237368"/>
    <lineage>
        <taxon>Bacteria</taxon>
        <taxon>Pseudomonadati</taxon>
        <taxon>Planctomycetota</taxon>
        <taxon>Candidatus Brocadiia</taxon>
        <taxon>Candidatus Brocadiales</taxon>
        <taxon>Candidatus Scalinduaceae</taxon>
        <taxon>Candidatus Scalindua</taxon>
    </lineage>
</organism>
<feature type="repeat" description="TPR" evidence="3">
    <location>
        <begin position="130"/>
        <end position="163"/>
    </location>
</feature>
<name>A0A0B0EMS1_9BACT</name>
<dbReference type="InterPro" id="IPR019734">
    <property type="entry name" value="TPR_rpt"/>
</dbReference>
<evidence type="ECO:0000256" key="4">
    <source>
        <dbReference type="SAM" id="SignalP"/>
    </source>
</evidence>
<evidence type="ECO:0000256" key="3">
    <source>
        <dbReference type="PROSITE-ProRule" id="PRU00339"/>
    </source>
</evidence>
<dbReference type="AlphaFoldDB" id="A0A0B0EMS1"/>
<dbReference type="PROSITE" id="PS51257">
    <property type="entry name" value="PROKAR_LIPOPROTEIN"/>
    <property type="match status" value="1"/>
</dbReference>
<dbReference type="Gene3D" id="1.25.40.10">
    <property type="entry name" value="Tetratricopeptide repeat domain"/>
    <property type="match status" value="2"/>
</dbReference>
<dbReference type="Pfam" id="PF13414">
    <property type="entry name" value="TPR_11"/>
    <property type="match status" value="2"/>
</dbReference>
<reference evidence="5 6" key="1">
    <citation type="submission" date="2014-10" db="EMBL/GenBank/DDBJ databases">
        <title>Draft genome of anammox bacterium scalindua brodae, obtained using differential coverage binning of sequence data from two enrichment reactors.</title>
        <authorList>
            <person name="Speth D.R."/>
            <person name="Russ L."/>
            <person name="Kartal B."/>
            <person name="Op den Camp H.J."/>
            <person name="Dutilh B.E."/>
            <person name="Jetten M.S."/>
        </authorList>
    </citation>
    <scope>NUCLEOTIDE SEQUENCE [LARGE SCALE GENOMIC DNA]</scope>
    <source>
        <strain evidence="5">RU1</strain>
    </source>
</reference>
<dbReference type="eggNOG" id="COG0457">
    <property type="taxonomic scope" value="Bacteria"/>
</dbReference>
<accession>A0A0B0EMS1</accession>
<dbReference type="PANTHER" id="PTHR44943:SF8">
    <property type="entry name" value="TPR REPEAT-CONTAINING PROTEIN MJ0263"/>
    <property type="match status" value="1"/>
</dbReference>
<dbReference type="PROSITE" id="PS50293">
    <property type="entry name" value="TPR_REGION"/>
    <property type="match status" value="2"/>
</dbReference>
<keyword evidence="2 3" id="KW-0802">TPR repeat</keyword>
<dbReference type="EMBL" id="JRYO01000159">
    <property type="protein sequence ID" value="KHE91970.1"/>
    <property type="molecule type" value="Genomic_DNA"/>
</dbReference>
<dbReference type="Proteomes" id="UP000030652">
    <property type="component" value="Unassembled WGS sequence"/>
</dbReference>
<dbReference type="SUPFAM" id="SSF48452">
    <property type="entry name" value="TPR-like"/>
    <property type="match status" value="1"/>
</dbReference>